<dbReference type="AGR" id="WB:WBGene00219383"/>
<dbReference type="WormBase" id="Y61B8A.6">
    <property type="protein sequence ID" value="CE47673"/>
    <property type="gene ID" value="WBGene00219383"/>
</dbReference>
<dbReference type="PaxDb" id="6239-Y61B8A.6"/>
<dbReference type="Bgee" id="WBGene00219383">
    <property type="expression patterns" value="Expressed in embryo and 1 other cell type or tissue"/>
</dbReference>
<gene>
    <name evidence="1" type="ORF">CELE_Y61B8A.6</name>
    <name evidence="1 3" type="ORF">Y61B8A.6</name>
</gene>
<dbReference type="AlphaFoldDB" id="I2HAK1"/>
<reference evidence="1 2" key="1">
    <citation type="journal article" date="1998" name="Science">
        <title>Genome sequence of the nematode C. elegans: a platform for investigating biology.</title>
        <authorList>
            <consortium name="The C. elegans sequencing consortium"/>
            <person name="Sulson J.E."/>
            <person name="Waterston R."/>
        </authorList>
    </citation>
    <scope>NUCLEOTIDE SEQUENCE [LARGE SCALE GENOMIC DNA]</scope>
    <source>
        <strain evidence="1 2">Bristol N2</strain>
    </source>
</reference>
<proteinExistence type="predicted"/>
<accession>I2HAK1</accession>
<organism evidence="1 2">
    <name type="scientific">Caenorhabditis elegans</name>
    <dbReference type="NCBI Taxonomy" id="6239"/>
    <lineage>
        <taxon>Eukaryota</taxon>
        <taxon>Metazoa</taxon>
        <taxon>Ecdysozoa</taxon>
        <taxon>Nematoda</taxon>
        <taxon>Chromadorea</taxon>
        <taxon>Rhabditida</taxon>
        <taxon>Rhabditina</taxon>
        <taxon>Rhabditomorpha</taxon>
        <taxon>Rhabditoidea</taxon>
        <taxon>Rhabditidae</taxon>
        <taxon>Peloderinae</taxon>
        <taxon>Caenorhabditis</taxon>
    </lineage>
</organism>
<dbReference type="RefSeq" id="NP_001263913.1">
    <property type="nucleotide sequence ID" value="NM_001276984.1"/>
</dbReference>
<dbReference type="InParanoid" id="I2HAK1"/>
<dbReference type="EMBL" id="BX284605">
    <property type="protein sequence ID" value="CCH63929.1"/>
    <property type="molecule type" value="Genomic_DNA"/>
</dbReference>
<evidence type="ECO:0000313" key="2">
    <source>
        <dbReference type="Proteomes" id="UP000001940"/>
    </source>
</evidence>
<dbReference type="GeneID" id="24105181"/>
<dbReference type="Proteomes" id="UP000001940">
    <property type="component" value="Chromosome V"/>
</dbReference>
<keyword evidence="2" id="KW-1185">Reference proteome</keyword>
<dbReference type="Pfam" id="PF10327">
    <property type="entry name" value="7TM_GPCR_Sri"/>
    <property type="match status" value="1"/>
</dbReference>
<evidence type="ECO:0000313" key="1">
    <source>
        <dbReference type="EMBL" id="CCH63929.1"/>
    </source>
</evidence>
<sequence length="48" mass="5579">MIIGFSCHSSINVISLLIFSPPYRRFLSKIFRRSQRRIFVHAHSQSGS</sequence>
<dbReference type="PhylomeDB" id="I2HAK1"/>
<dbReference type="InterPro" id="IPR019429">
    <property type="entry name" value="7TM_GPCR_serpentine_rcpt_Sri"/>
</dbReference>
<name>I2HAK1_CAEEL</name>
<dbReference type="HOGENOM" id="CLU_3160448_0_0_1"/>
<protein>
    <submittedName>
        <fullName evidence="1">Uncharacterized protein</fullName>
    </submittedName>
</protein>
<evidence type="ECO:0000313" key="3">
    <source>
        <dbReference type="WormBase" id="Y61B8A.6"/>
    </source>
</evidence>
<dbReference type="KEGG" id="cel:CELE_Y61B8A.6"/>
<dbReference type="CTD" id="24105181"/>